<dbReference type="Pfam" id="PF10977">
    <property type="entry name" value="DUF2797"/>
    <property type="match status" value="1"/>
</dbReference>
<accession>A0ABY5DLM7</accession>
<dbReference type="RefSeq" id="WP_258568637.1">
    <property type="nucleotide sequence ID" value="NZ_CP092900.1"/>
</dbReference>
<evidence type="ECO:0000313" key="1">
    <source>
        <dbReference type="EMBL" id="UTC24848.1"/>
    </source>
</evidence>
<organism evidence="1 2">
    <name type="scientific">Candidatus Comchoanobacter bicostacola</name>
    <dbReference type="NCBI Taxonomy" id="2919598"/>
    <lineage>
        <taxon>Bacteria</taxon>
        <taxon>Pseudomonadati</taxon>
        <taxon>Pseudomonadota</taxon>
        <taxon>Gammaproteobacteria</taxon>
        <taxon>Candidatus Comchoanobacterales</taxon>
        <taxon>Candidatus Comchoanobacteraceae</taxon>
        <taxon>Candidatus Comchoanobacter</taxon>
    </lineage>
</organism>
<keyword evidence="2" id="KW-1185">Reference proteome</keyword>
<dbReference type="InterPro" id="IPR021246">
    <property type="entry name" value="DUF2797"/>
</dbReference>
<proteinExistence type="predicted"/>
<evidence type="ECO:0000313" key="2">
    <source>
        <dbReference type="Proteomes" id="UP001055955"/>
    </source>
</evidence>
<dbReference type="Proteomes" id="UP001055955">
    <property type="component" value="Chromosome"/>
</dbReference>
<reference evidence="1 2" key="1">
    <citation type="journal article" date="2022" name="Nat. Microbiol.">
        <title>The microbiome of a bacterivorous marine choanoflagellate contains a resource-demanding obligate bacterial associate.</title>
        <authorList>
            <person name="Needham D.M."/>
            <person name="Poirier C."/>
            <person name="Bachy C."/>
            <person name="George E.E."/>
            <person name="Wilken S."/>
            <person name="Yung C.C.M."/>
            <person name="Limardo A.J."/>
            <person name="Morando M."/>
            <person name="Sudek L."/>
            <person name="Malmstrom R.R."/>
            <person name="Keeling P.J."/>
            <person name="Santoro A.E."/>
            <person name="Worden A.Z."/>
        </authorList>
    </citation>
    <scope>NUCLEOTIDE SEQUENCE [LARGE SCALE GENOMIC DNA]</scope>
    <source>
        <strain evidence="1 2">Comchoano-1</strain>
    </source>
</reference>
<gene>
    <name evidence="1" type="ORF">MMH89_01610</name>
</gene>
<name>A0ABY5DLM7_9GAMM</name>
<sequence>MSYSGIVHKVNLYEGNPARYVWQVGLDTIDLNAYIGKTLHIKYSGHIVCLACAAVTNKSYNQGFCYECFSKLARNDQCVMNPHLCHYHLGTCREPSWGLTHCMNKHLVYLAWTSNLKVGITKVINQPTRWLDQGAIAAVPVCYTQTRYHAGLVEEFLKAHYADRTNWRGMLKPQVIDVDRLATEQRMACNRIKEHSFSEEVVSGLRFLEVNVRRFEYPLPEFFPALKSINLDKTNTFSSKLLGMKGQYLYLEDGVFNVRRHTGYAVDLAFV</sequence>
<dbReference type="EMBL" id="CP092900">
    <property type="protein sequence ID" value="UTC24848.1"/>
    <property type="molecule type" value="Genomic_DNA"/>
</dbReference>
<protein>
    <submittedName>
        <fullName evidence="1">DUF2797 domain-containing protein</fullName>
    </submittedName>
</protein>